<feature type="domain" description="VOC" evidence="1">
    <location>
        <begin position="7"/>
        <end position="147"/>
    </location>
</feature>
<proteinExistence type="predicted"/>
<evidence type="ECO:0000313" key="3">
    <source>
        <dbReference type="Proteomes" id="UP000247673"/>
    </source>
</evidence>
<protein>
    <submittedName>
        <fullName evidence="2">VOC family protein</fullName>
    </submittedName>
</protein>
<sequence length="283" mass="31726">MTTLTPQIDHVVITVSDQLNKANFQYQKLGFTITPRGHHSLGTSNNLAIFSTTYLELLGFEPQNANKVDKSWRFANGLTGLVFKTSNADELYQQLVNNGIKVEGEEPRSFYRPVELNDGTLADACFKTVRLDPNYTPNGQIFFCDQLTPELVWRKEWQNHPNGVININQVIIEAKNPLSSIKLLEKTFPSVKIIDVDGGVRLKADDKYIDYLTPSATQRLFGSSLSKANNDQDRKVALCFTTKSLSQTQQALESGKIKFDLQNNTIVVPASETYGVVMIFSQL</sequence>
<organism evidence="2 3">
    <name type="scientific">Gilliamella apis</name>
    <dbReference type="NCBI Taxonomy" id="1970738"/>
    <lineage>
        <taxon>Bacteria</taxon>
        <taxon>Pseudomonadati</taxon>
        <taxon>Pseudomonadota</taxon>
        <taxon>Gammaproteobacteria</taxon>
        <taxon>Orbales</taxon>
        <taxon>Orbaceae</taxon>
        <taxon>Gilliamella</taxon>
    </lineage>
</organism>
<dbReference type="PROSITE" id="PS51819">
    <property type="entry name" value="VOC"/>
    <property type="match status" value="1"/>
</dbReference>
<dbReference type="Proteomes" id="UP000247673">
    <property type="component" value="Unassembled WGS sequence"/>
</dbReference>
<accession>A0A2V4DKC0</accession>
<name>A0A2V4DKC0_9GAMM</name>
<gene>
    <name evidence="2" type="ORF">DKK78_11275</name>
</gene>
<comment type="caution">
    <text evidence="2">The sequence shown here is derived from an EMBL/GenBank/DDBJ whole genome shotgun (WGS) entry which is preliminary data.</text>
</comment>
<dbReference type="RefSeq" id="WP_110448693.1">
    <property type="nucleotide sequence ID" value="NZ_CP132381.1"/>
</dbReference>
<dbReference type="EMBL" id="QGLO01000010">
    <property type="protein sequence ID" value="PXY88585.1"/>
    <property type="molecule type" value="Genomic_DNA"/>
</dbReference>
<reference evidence="2 3" key="1">
    <citation type="submission" date="2018-05" db="EMBL/GenBank/DDBJ databases">
        <title>Reference genomes for bee gut microbiota database.</title>
        <authorList>
            <person name="Ellegaard K.M."/>
        </authorList>
    </citation>
    <scope>NUCLEOTIDE SEQUENCE [LARGE SCALE GENOMIC DNA]</scope>
    <source>
        <strain evidence="2 3">ESL0172</strain>
    </source>
</reference>
<dbReference type="InterPro" id="IPR037523">
    <property type="entry name" value="VOC_core"/>
</dbReference>
<dbReference type="OrthoDB" id="9812467at2"/>
<evidence type="ECO:0000313" key="2">
    <source>
        <dbReference type="EMBL" id="PXY88585.1"/>
    </source>
</evidence>
<dbReference type="AlphaFoldDB" id="A0A2V4DKC0"/>
<dbReference type="PANTHER" id="PTHR40265:SF1">
    <property type="entry name" value="GLYOXALASE-LIKE DOMAIN-CONTAINING PROTEIN"/>
    <property type="match status" value="1"/>
</dbReference>
<dbReference type="Gene3D" id="3.10.180.10">
    <property type="entry name" value="2,3-Dihydroxybiphenyl 1,2-Dioxygenase, domain 1"/>
    <property type="match status" value="1"/>
</dbReference>
<dbReference type="InterPro" id="IPR025870">
    <property type="entry name" value="Glyoxalase-like_dom"/>
</dbReference>
<evidence type="ECO:0000259" key="1">
    <source>
        <dbReference type="PROSITE" id="PS51819"/>
    </source>
</evidence>
<keyword evidence="3" id="KW-1185">Reference proteome</keyword>
<dbReference type="PANTHER" id="PTHR40265">
    <property type="entry name" value="BLL2707 PROTEIN"/>
    <property type="match status" value="1"/>
</dbReference>
<dbReference type="Pfam" id="PF13468">
    <property type="entry name" value="Glyoxalase_3"/>
    <property type="match status" value="1"/>
</dbReference>
<dbReference type="InterPro" id="IPR029068">
    <property type="entry name" value="Glyas_Bleomycin-R_OHBP_Dase"/>
</dbReference>
<dbReference type="SUPFAM" id="SSF54593">
    <property type="entry name" value="Glyoxalase/Bleomycin resistance protein/Dihydroxybiphenyl dioxygenase"/>
    <property type="match status" value="1"/>
</dbReference>